<dbReference type="EMBL" id="CP082904">
    <property type="protein sequence ID" value="UQY44399.1"/>
    <property type="molecule type" value="Genomic_DNA"/>
</dbReference>
<evidence type="ECO:0000313" key="2">
    <source>
        <dbReference type="Proteomes" id="UP001056635"/>
    </source>
</evidence>
<organism evidence="1 2">
    <name type="scientific">Mixta hanseatica</name>
    <dbReference type="NCBI Taxonomy" id="2872648"/>
    <lineage>
        <taxon>Bacteria</taxon>
        <taxon>Pseudomonadati</taxon>
        <taxon>Pseudomonadota</taxon>
        <taxon>Gammaproteobacteria</taxon>
        <taxon>Enterobacterales</taxon>
        <taxon>Erwiniaceae</taxon>
        <taxon>Mixta</taxon>
    </lineage>
</organism>
<reference evidence="1" key="1">
    <citation type="submission" date="2021-09" db="EMBL/GenBank/DDBJ databases">
        <title>First case of bloodstream infection caused by Mixta hanseatica sp. nov., a member of the Erwiniaceae family.</title>
        <authorList>
            <person name="Both A."/>
            <person name="Huang J."/>
            <person name="Wenzel P."/>
            <person name="Aepfelbacher M."/>
            <person name="Rohde H."/>
            <person name="Christner M."/>
            <person name="Hentschke M."/>
        </authorList>
    </citation>
    <scope>NUCLEOTIDE SEQUENCE</scope>
    <source>
        <strain evidence="1">X22927</strain>
    </source>
</reference>
<evidence type="ECO:0000313" key="1">
    <source>
        <dbReference type="EMBL" id="UQY44399.1"/>
    </source>
</evidence>
<protein>
    <submittedName>
        <fullName evidence="1">Uncharacterized protein</fullName>
    </submittedName>
</protein>
<dbReference type="RefSeq" id="WP_249893025.1">
    <property type="nucleotide sequence ID" value="NZ_CP082904.1"/>
</dbReference>
<sequence length="51" mass="5137">METIAEMATAIAVAAVVPAMEAAGATEVEVAMEEMAEMAVVAGAVMVIAKR</sequence>
<gene>
    <name evidence="1" type="ORF">K6958_01415</name>
</gene>
<name>A0ABY4R8F2_9GAMM</name>
<keyword evidence="2" id="KW-1185">Reference proteome</keyword>
<accession>A0ABY4R8F2</accession>
<proteinExistence type="predicted"/>
<dbReference type="Proteomes" id="UP001056635">
    <property type="component" value="Chromosome"/>
</dbReference>